<keyword evidence="6" id="KW-1185">Reference proteome</keyword>
<dbReference type="InterPro" id="IPR019734">
    <property type="entry name" value="TPR_rpt"/>
</dbReference>
<dbReference type="CDD" id="cd06170">
    <property type="entry name" value="LuxR_C_like"/>
    <property type="match status" value="1"/>
</dbReference>
<dbReference type="PROSITE" id="PS00622">
    <property type="entry name" value="HTH_LUXR_1"/>
    <property type="match status" value="1"/>
</dbReference>
<dbReference type="SUPFAM" id="SSF48452">
    <property type="entry name" value="TPR-like"/>
    <property type="match status" value="1"/>
</dbReference>
<dbReference type="PANTHER" id="PTHR44688:SF25">
    <property type="entry name" value="HTH LUXR-TYPE DOMAIN-CONTAINING PROTEIN"/>
    <property type="match status" value="1"/>
</dbReference>
<reference evidence="6" key="1">
    <citation type="submission" date="2017-05" db="EMBL/GenBank/DDBJ databases">
        <authorList>
            <person name="Kirkegaard R."/>
            <person name="Mcilroy J S."/>
        </authorList>
    </citation>
    <scope>NUCLEOTIDE SEQUENCE [LARGE SCALE GENOMIC DNA]</scope>
</reference>
<dbReference type="InterPro" id="IPR036388">
    <property type="entry name" value="WH-like_DNA-bd_sf"/>
</dbReference>
<dbReference type="InterPro" id="IPR000792">
    <property type="entry name" value="Tscrpt_reg_LuxR_C"/>
</dbReference>
<dbReference type="SMART" id="SM00028">
    <property type="entry name" value="TPR"/>
    <property type="match status" value="3"/>
</dbReference>
<dbReference type="Gene3D" id="1.10.10.10">
    <property type="entry name" value="Winged helix-like DNA-binding domain superfamily/Winged helix DNA-binding domain"/>
    <property type="match status" value="1"/>
</dbReference>
<evidence type="ECO:0000313" key="6">
    <source>
        <dbReference type="Proteomes" id="UP000195514"/>
    </source>
</evidence>
<evidence type="ECO:0000256" key="3">
    <source>
        <dbReference type="ARBA" id="ARBA00023163"/>
    </source>
</evidence>
<organism evidence="5 6">
    <name type="scientific">Candidatus Brevifilum fermentans</name>
    <dbReference type="NCBI Taxonomy" id="1986204"/>
    <lineage>
        <taxon>Bacteria</taxon>
        <taxon>Bacillati</taxon>
        <taxon>Chloroflexota</taxon>
        <taxon>Anaerolineae</taxon>
        <taxon>Anaerolineales</taxon>
        <taxon>Anaerolineaceae</taxon>
        <taxon>Candidatus Brevifilum</taxon>
    </lineage>
</organism>
<dbReference type="GO" id="GO:0003677">
    <property type="term" value="F:DNA binding"/>
    <property type="evidence" value="ECO:0007669"/>
    <property type="project" value="UniProtKB-KW"/>
</dbReference>
<dbReference type="Gene3D" id="1.25.40.10">
    <property type="entry name" value="Tetratricopeptide repeat domain"/>
    <property type="match status" value="1"/>
</dbReference>
<dbReference type="EMBL" id="LT859958">
    <property type="protein sequence ID" value="SMX54365.1"/>
    <property type="molecule type" value="Genomic_DNA"/>
</dbReference>
<name>A0A1Y6K3V5_9CHLR</name>
<evidence type="ECO:0000259" key="4">
    <source>
        <dbReference type="PROSITE" id="PS50043"/>
    </source>
</evidence>
<evidence type="ECO:0000256" key="2">
    <source>
        <dbReference type="ARBA" id="ARBA00023125"/>
    </source>
</evidence>
<dbReference type="PANTHER" id="PTHR44688">
    <property type="entry name" value="DNA-BINDING TRANSCRIPTIONAL ACTIVATOR DEVR_DOSR"/>
    <property type="match status" value="1"/>
</dbReference>
<keyword evidence="3" id="KW-0804">Transcription</keyword>
<dbReference type="Proteomes" id="UP000195514">
    <property type="component" value="Chromosome I"/>
</dbReference>
<proteinExistence type="predicted"/>
<dbReference type="GO" id="GO:0006355">
    <property type="term" value="P:regulation of DNA-templated transcription"/>
    <property type="evidence" value="ECO:0007669"/>
    <property type="project" value="InterPro"/>
</dbReference>
<feature type="domain" description="HTH luxR-type" evidence="4">
    <location>
        <begin position="508"/>
        <end position="573"/>
    </location>
</feature>
<keyword evidence="2" id="KW-0238">DNA-binding</keyword>
<dbReference type="Pfam" id="PF00196">
    <property type="entry name" value="GerE"/>
    <property type="match status" value="1"/>
</dbReference>
<evidence type="ECO:0000256" key="1">
    <source>
        <dbReference type="ARBA" id="ARBA00023015"/>
    </source>
</evidence>
<dbReference type="Pfam" id="PF17874">
    <property type="entry name" value="TPR_MalT"/>
    <property type="match status" value="1"/>
</dbReference>
<accession>A0A1Y6K3V5</accession>
<dbReference type="SUPFAM" id="SSF46894">
    <property type="entry name" value="C-terminal effector domain of the bipartite response regulators"/>
    <property type="match status" value="1"/>
</dbReference>
<dbReference type="KEGG" id="abat:CFX1CAM_1300"/>
<dbReference type="InterPro" id="IPR011990">
    <property type="entry name" value="TPR-like_helical_dom_sf"/>
</dbReference>
<dbReference type="InterPro" id="IPR016032">
    <property type="entry name" value="Sig_transdc_resp-reg_C-effctor"/>
</dbReference>
<protein>
    <recommendedName>
        <fullName evidence="4">HTH luxR-type domain-containing protein</fullName>
    </recommendedName>
</protein>
<dbReference type="SMART" id="SM00421">
    <property type="entry name" value="HTH_LUXR"/>
    <property type="match status" value="1"/>
</dbReference>
<sequence length="579" mass="65623">MIQIWPRAIEKHVLKFLNDRIWLKKRAVLITDFPLALHCQLGRTMTEQQITSLFVTEMHAEQAIVDPVCHAKMLLLSGNYQSCLDFIQQQASDLLETSPQLIIYHAAALLFCEEGPGNINAVLNRAEKLDHTQSHTGEIAALRAIISSYFKDPEEGIKQSKLALKLIKPGNTYFQHIVERNLGMAYTIKNDLGNATIWFEKLLMSGYQLEDWGSVLAAYNYLTYIRKVQGRLSEAETIYQKSLRFINDHDVKQNPHTIKLLSGYGHLMLFWHRLDEAKSYLQKAIQLAGHSEILYAFTAHQNLCETYIREGNLSTAHMLLDDLFQLIQTKSDFYAKVHLQQANRLKSRLLIEEGHHEQAFDWLVTSGFDGVPPDELYERYGYELGLTLPIAARIYILNGLPEHAIQILRAVIPKFMHQSANSYIIRSLTALAVAYEQIGKDDLAVCAFSKAVALAKLDNNQGDFLLMGQSLLPLINLYENKNGHQGFLTNIRNILHTNLQNQAKSVIKSCSDNLLSQRESDVLQLIAKGLTNKQIGEVLFLSSNTIKSHRSNIYRKLRAENRIQAISQAKNMGVLTGAP</sequence>
<gene>
    <name evidence="5" type="ORF">CFX1CAM_1300</name>
</gene>
<evidence type="ECO:0000313" key="5">
    <source>
        <dbReference type="EMBL" id="SMX54365.1"/>
    </source>
</evidence>
<keyword evidence="1" id="KW-0805">Transcription regulation</keyword>
<dbReference type="AlphaFoldDB" id="A0A1Y6K3V5"/>
<dbReference type="InterPro" id="IPR041617">
    <property type="entry name" value="TPR_MalT"/>
</dbReference>
<dbReference type="PRINTS" id="PR00038">
    <property type="entry name" value="HTHLUXR"/>
</dbReference>
<dbReference type="PROSITE" id="PS50043">
    <property type="entry name" value="HTH_LUXR_2"/>
    <property type="match status" value="1"/>
</dbReference>